<dbReference type="InterPro" id="IPR011701">
    <property type="entry name" value="MFS"/>
</dbReference>
<feature type="transmembrane region" description="Helical" evidence="6">
    <location>
        <begin position="177"/>
        <end position="197"/>
    </location>
</feature>
<keyword evidence="5 6" id="KW-0472">Membrane</keyword>
<evidence type="ECO:0000256" key="1">
    <source>
        <dbReference type="ARBA" id="ARBA00004651"/>
    </source>
</evidence>
<evidence type="ECO:0000313" key="8">
    <source>
        <dbReference type="EMBL" id="WUV44435.1"/>
    </source>
</evidence>
<feature type="transmembrane region" description="Helical" evidence="6">
    <location>
        <begin position="114"/>
        <end position="136"/>
    </location>
</feature>
<dbReference type="Gene3D" id="1.20.1250.20">
    <property type="entry name" value="MFS general substrate transporter like domains"/>
    <property type="match status" value="1"/>
</dbReference>
<protein>
    <submittedName>
        <fullName evidence="8">MFS transporter</fullName>
    </submittedName>
</protein>
<dbReference type="Proteomes" id="UP001432062">
    <property type="component" value="Chromosome"/>
</dbReference>
<dbReference type="Pfam" id="PF07690">
    <property type="entry name" value="MFS_1"/>
    <property type="match status" value="1"/>
</dbReference>
<dbReference type="InterPro" id="IPR036259">
    <property type="entry name" value="MFS_trans_sf"/>
</dbReference>
<sequence>MQFDALNHAPDLSARPASQRGLLAVICACVVLVVGMVAAINLAVPMLAASALHPSASALVWIVDTYVIVFACLVIPGGAAGDRFGRKGILLFGLGLFALGALVSAAAPNVTFLLAGRAVTGVGAAAVLPNTLAVLLHAVPAERKSATIAVWASMTGIGGIVGNVGGGAILSGGSWRWLFAGVVPIALVLAALVGRIAPVSPRHDRRLDPLGAALLVGASVALLLGIVQGPESGWDSTIVIAGFACAAVLFTAWTIVELKVEHPLLDPRLFRLPALRSACLGMTAVFFGMFALFYVNASFLQYGKGFGVLQTGLGIIPLTVPIILGAKHVGRLSQRIGLDATTALAFVFVGGGLLGLSKSDVQTPYVAYAAWLVVMGIGVALALPTLSGAIAGALPPEQAGVAAGLQATTREFGSALGVAVIGTVLTARFVAALPSEIRAEHDPHTVAQALAISDRTNDVVAAFISGADGGFRAIGLIVLVAGGLVVLQSLLSRRGSARQAHVSVARATKPSPSPADHMP</sequence>
<keyword evidence="2" id="KW-0813">Transport</keyword>
<dbReference type="PROSITE" id="PS50850">
    <property type="entry name" value="MFS"/>
    <property type="match status" value="1"/>
</dbReference>
<feature type="transmembrane region" description="Helical" evidence="6">
    <location>
        <begin position="21"/>
        <end position="44"/>
    </location>
</feature>
<dbReference type="Gene3D" id="1.20.1720.10">
    <property type="entry name" value="Multidrug resistance protein D"/>
    <property type="match status" value="1"/>
</dbReference>
<feature type="transmembrane region" description="Helical" evidence="6">
    <location>
        <begin position="209"/>
        <end position="226"/>
    </location>
</feature>
<dbReference type="EMBL" id="CP109441">
    <property type="protein sequence ID" value="WUV44435.1"/>
    <property type="molecule type" value="Genomic_DNA"/>
</dbReference>
<keyword evidence="4 6" id="KW-1133">Transmembrane helix</keyword>
<evidence type="ECO:0000256" key="4">
    <source>
        <dbReference type="ARBA" id="ARBA00022989"/>
    </source>
</evidence>
<feature type="transmembrane region" description="Helical" evidence="6">
    <location>
        <begin position="473"/>
        <end position="491"/>
    </location>
</feature>
<feature type="transmembrane region" description="Helical" evidence="6">
    <location>
        <begin position="148"/>
        <end position="171"/>
    </location>
</feature>
<name>A0ABZ1YR56_9NOCA</name>
<reference evidence="8" key="1">
    <citation type="submission" date="2022-10" db="EMBL/GenBank/DDBJ databases">
        <title>The complete genomes of actinobacterial strains from the NBC collection.</title>
        <authorList>
            <person name="Joergensen T.S."/>
            <person name="Alvarez Arevalo M."/>
            <person name="Sterndorff E.B."/>
            <person name="Faurdal D."/>
            <person name="Vuksanovic O."/>
            <person name="Mourched A.-S."/>
            <person name="Charusanti P."/>
            <person name="Shaw S."/>
            <person name="Blin K."/>
            <person name="Weber T."/>
        </authorList>
    </citation>
    <scope>NUCLEOTIDE SEQUENCE</scope>
    <source>
        <strain evidence="8">NBC_01482</strain>
    </source>
</reference>
<feature type="transmembrane region" description="Helical" evidence="6">
    <location>
        <begin position="336"/>
        <end position="356"/>
    </location>
</feature>
<evidence type="ECO:0000256" key="6">
    <source>
        <dbReference type="SAM" id="Phobius"/>
    </source>
</evidence>
<evidence type="ECO:0000256" key="2">
    <source>
        <dbReference type="ARBA" id="ARBA00022448"/>
    </source>
</evidence>
<dbReference type="InterPro" id="IPR020846">
    <property type="entry name" value="MFS_dom"/>
</dbReference>
<dbReference type="SUPFAM" id="SSF103473">
    <property type="entry name" value="MFS general substrate transporter"/>
    <property type="match status" value="1"/>
</dbReference>
<organism evidence="8 9">
    <name type="scientific">Nocardia vinacea</name>
    <dbReference type="NCBI Taxonomy" id="96468"/>
    <lineage>
        <taxon>Bacteria</taxon>
        <taxon>Bacillati</taxon>
        <taxon>Actinomycetota</taxon>
        <taxon>Actinomycetes</taxon>
        <taxon>Mycobacteriales</taxon>
        <taxon>Nocardiaceae</taxon>
        <taxon>Nocardia</taxon>
    </lineage>
</organism>
<dbReference type="PANTHER" id="PTHR42718:SF9">
    <property type="entry name" value="MAJOR FACILITATOR SUPERFAMILY MULTIDRUG TRANSPORTER MFSC"/>
    <property type="match status" value="1"/>
</dbReference>
<feature type="transmembrane region" description="Helical" evidence="6">
    <location>
        <begin position="238"/>
        <end position="256"/>
    </location>
</feature>
<feature type="transmembrane region" description="Helical" evidence="6">
    <location>
        <begin position="415"/>
        <end position="433"/>
    </location>
</feature>
<keyword evidence="3 6" id="KW-0812">Transmembrane</keyword>
<comment type="subcellular location">
    <subcellularLocation>
        <location evidence="1">Cell membrane</location>
        <topology evidence="1">Multi-pass membrane protein</topology>
    </subcellularLocation>
</comment>
<proteinExistence type="predicted"/>
<feature type="transmembrane region" description="Helical" evidence="6">
    <location>
        <begin position="277"/>
        <end position="295"/>
    </location>
</feature>
<feature type="transmembrane region" description="Helical" evidence="6">
    <location>
        <begin position="368"/>
        <end position="394"/>
    </location>
</feature>
<evidence type="ECO:0000256" key="5">
    <source>
        <dbReference type="ARBA" id="ARBA00023136"/>
    </source>
</evidence>
<evidence type="ECO:0000259" key="7">
    <source>
        <dbReference type="PROSITE" id="PS50850"/>
    </source>
</evidence>
<dbReference type="RefSeq" id="WP_329407362.1">
    <property type="nucleotide sequence ID" value="NZ_CP109441.1"/>
</dbReference>
<gene>
    <name evidence="8" type="ORF">OG563_35475</name>
</gene>
<feature type="transmembrane region" description="Helical" evidence="6">
    <location>
        <begin position="307"/>
        <end position="324"/>
    </location>
</feature>
<feature type="transmembrane region" description="Helical" evidence="6">
    <location>
        <begin position="56"/>
        <end position="76"/>
    </location>
</feature>
<dbReference type="CDD" id="cd17321">
    <property type="entry name" value="MFS_MMR_MDR_like"/>
    <property type="match status" value="1"/>
</dbReference>
<evidence type="ECO:0000313" key="9">
    <source>
        <dbReference type="Proteomes" id="UP001432062"/>
    </source>
</evidence>
<keyword evidence="9" id="KW-1185">Reference proteome</keyword>
<feature type="transmembrane region" description="Helical" evidence="6">
    <location>
        <begin position="88"/>
        <end position="108"/>
    </location>
</feature>
<dbReference type="PANTHER" id="PTHR42718">
    <property type="entry name" value="MAJOR FACILITATOR SUPERFAMILY MULTIDRUG TRANSPORTER MFSC"/>
    <property type="match status" value="1"/>
</dbReference>
<evidence type="ECO:0000256" key="3">
    <source>
        <dbReference type="ARBA" id="ARBA00022692"/>
    </source>
</evidence>
<feature type="domain" description="Major facilitator superfamily (MFS) profile" evidence="7">
    <location>
        <begin position="22"/>
        <end position="493"/>
    </location>
</feature>
<accession>A0ABZ1YR56</accession>